<reference evidence="9 10" key="1">
    <citation type="submission" date="2018-10" db="EMBL/GenBank/DDBJ databases">
        <authorList>
            <person name="Ekblom R."/>
            <person name="Jareborg N."/>
        </authorList>
    </citation>
    <scope>NUCLEOTIDE SEQUENCE [LARGE SCALE GENOMIC DNA]</scope>
    <source>
        <tissue evidence="9">Muscle</tissue>
    </source>
</reference>
<evidence type="ECO:0000259" key="8">
    <source>
        <dbReference type="Pfam" id="PF00091"/>
    </source>
</evidence>
<evidence type="ECO:0000256" key="6">
    <source>
        <dbReference type="ARBA" id="ARBA00023134"/>
    </source>
</evidence>
<evidence type="ECO:0000256" key="3">
    <source>
        <dbReference type="ARBA" id="ARBA00022490"/>
    </source>
</evidence>
<dbReference type="InterPro" id="IPR003008">
    <property type="entry name" value="Tubulin_FtsZ_GTPase"/>
</dbReference>
<comment type="caution">
    <text evidence="9">The sequence shown here is derived from an EMBL/GenBank/DDBJ whole genome shotgun (WGS) entry which is preliminary data.</text>
</comment>
<organism evidence="9 10">
    <name type="scientific">Gulo gulo</name>
    <name type="common">Wolverine</name>
    <name type="synonym">Gluton</name>
    <dbReference type="NCBI Taxonomy" id="48420"/>
    <lineage>
        <taxon>Eukaryota</taxon>
        <taxon>Metazoa</taxon>
        <taxon>Chordata</taxon>
        <taxon>Craniata</taxon>
        <taxon>Vertebrata</taxon>
        <taxon>Euteleostomi</taxon>
        <taxon>Mammalia</taxon>
        <taxon>Eutheria</taxon>
        <taxon>Laurasiatheria</taxon>
        <taxon>Carnivora</taxon>
        <taxon>Caniformia</taxon>
        <taxon>Musteloidea</taxon>
        <taxon>Mustelidae</taxon>
        <taxon>Guloninae</taxon>
        <taxon>Gulo</taxon>
    </lineage>
</organism>
<evidence type="ECO:0000313" key="9">
    <source>
        <dbReference type="EMBL" id="VCX26665.1"/>
    </source>
</evidence>
<comment type="subcellular location">
    <subcellularLocation>
        <location evidence="1">Cytoplasm</location>
        <location evidence="1">Cytoskeleton</location>
    </subcellularLocation>
</comment>
<protein>
    <recommendedName>
        <fullName evidence="8">Tubulin/FtsZ GTPase domain-containing protein</fullName>
    </recommendedName>
</protein>
<feature type="domain" description="Tubulin/FtsZ GTPase" evidence="8">
    <location>
        <begin position="56"/>
        <end position="144"/>
    </location>
</feature>
<keyword evidence="3" id="KW-0963">Cytoplasm</keyword>
<name>A0A9X9M217_GULGU</name>
<accession>A0A9X9M217</accession>
<evidence type="ECO:0000256" key="7">
    <source>
        <dbReference type="ARBA" id="ARBA00023212"/>
    </source>
</evidence>
<dbReference type="GO" id="GO:0007017">
    <property type="term" value="P:microtubule-based process"/>
    <property type="evidence" value="ECO:0007669"/>
    <property type="project" value="InterPro"/>
</dbReference>
<dbReference type="GO" id="GO:0005525">
    <property type="term" value="F:GTP binding"/>
    <property type="evidence" value="ECO:0007669"/>
    <property type="project" value="UniProtKB-KW"/>
</dbReference>
<dbReference type="AlphaFoldDB" id="A0A9X9M217"/>
<dbReference type="Proteomes" id="UP000269945">
    <property type="component" value="Unassembled WGS sequence"/>
</dbReference>
<keyword evidence="5" id="KW-0547">Nucleotide-binding</keyword>
<sequence>MNTSPSTLVRLVSKWAMPAGSSTAWNMASSLMVSCQVTKPLAEEMTPSTPSSVRRGVGRHMPRAVFVDLEPTVIDEVHTGTHCQLFHPEQLIRGKEDAASNYACGHYSIGKEDTDPVLDHTRKLVDQGTGLQGFLVFHSFGGETR</sequence>
<comment type="similarity">
    <text evidence="2">Belongs to the tubulin family.</text>
</comment>
<evidence type="ECO:0000313" key="10">
    <source>
        <dbReference type="Proteomes" id="UP000269945"/>
    </source>
</evidence>
<keyword evidence="7" id="KW-0206">Cytoskeleton</keyword>
<dbReference type="SUPFAM" id="SSF52490">
    <property type="entry name" value="Tubulin nucleotide-binding domain-like"/>
    <property type="match status" value="1"/>
</dbReference>
<evidence type="ECO:0000256" key="4">
    <source>
        <dbReference type="ARBA" id="ARBA00022701"/>
    </source>
</evidence>
<dbReference type="Pfam" id="PF00091">
    <property type="entry name" value="Tubulin"/>
    <property type="match status" value="1"/>
</dbReference>
<evidence type="ECO:0000256" key="1">
    <source>
        <dbReference type="ARBA" id="ARBA00004245"/>
    </source>
</evidence>
<dbReference type="GO" id="GO:0005874">
    <property type="term" value="C:microtubule"/>
    <property type="evidence" value="ECO:0007669"/>
    <property type="project" value="UniProtKB-KW"/>
</dbReference>
<evidence type="ECO:0000256" key="5">
    <source>
        <dbReference type="ARBA" id="ARBA00022741"/>
    </source>
</evidence>
<gene>
    <name evidence="9" type="ORF">BN2614_LOCUS2</name>
</gene>
<evidence type="ECO:0000256" key="2">
    <source>
        <dbReference type="ARBA" id="ARBA00009636"/>
    </source>
</evidence>
<dbReference type="Gene3D" id="3.40.50.1440">
    <property type="entry name" value="Tubulin/FtsZ, GTPase domain"/>
    <property type="match status" value="1"/>
</dbReference>
<dbReference type="InterPro" id="IPR000217">
    <property type="entry name" value="Tubulin"/>
</dbReference>
<dbReference type="PRINTS" id="PR01161">
    <property type="entry name" value="TUBULIN"/>
</dbReference>
<dbReference type="PANTHER" id="PTHR11588">
    <property type="entry name" value="TUBULIN"/>
    <property type="match status" value="1"/>
</dbReference>
<proteinExistence type="inferred from homology"/>
<dbReference type="EMBL" id="CYRY02037637">
    <property type="protein sequence ID" value="VCX26665.1"/>
    <property type="molecule type" value="Genomic_DNA"/>
</dbReference>
<dbReference type="InterPro" id="IPR036525">
    <property type="entry name" value="Tubulin/FtsZ_GTPase_sf"/>
</dbReference>
<keyword evidence="4" id="KW-0493">Microtubule</keyword>
<keyword evidence="10" id="KW-1185">Reference proteome</keyword>
<keyword evidence="6" id="KW-0342">GTP-binding</keyword>